<evidence type="ECO:0000313" key="2">
    <source>
        <dbReference type="EMBL" id="KAA6437943.1"/>
    </source>
</evidence>
<accession>A0A5M8QU04</accession>
<feature type="region of interest" description="Disordered" evidence="1">
    <location>
        <begin position="1"/>
        <end position="31"/>
    </location>
</feature>
<dbReference type="InterPro" id="IPR027268">
    <property type="entry name" value="Peptidase_M4/M1_CTD_sf"/>
</dbReference>
<reference evidence="2 3" key="1">
    <citation type="submission" date="2019-08" db="EMBL/GenBank/DDBJ databases">
        <title>Agrococcus lahaulensis sp. nov., isolated from a cold desert of the Indian Himalayas.</title>
        <authorList>
            <person name="Qu J.H."/>
        </authorList>
    </citation>
    <scope>NUCLEOTIDE SEQUENCE [LARGE SCALE GENOMIC DNA]</scope>
    <source>
        <strain evidence="2 3">NS18</strain>
    </source>
</reference>
<dbReference type="SUPFAM" id="SSF55486">
    <property type="entry name" value="Metalloproteases ('zincins'), catalytic domain"/>
    <property type="match status" value="1"/>
</dbReference>
<sequence>MSETRTAPPVADAPARDPAHPLPLDDPRPAPGRYLRCRTRGPVPVTALFPAALQQRALADLARVPAMLACFVERLGPHPFDGCALVIADDPVRVPASPGVAVLPSDSIDGSGSCDGVLADAIARQWFARGTEGADARDAWLVPALARYATWLWCEAAGDMTTDALAAAEHARLAGRSAGEARDAPEPEGAPADPRAGRGALLLHALRIELGDVRFFELLQACSLLHPTGAGTTDAFRELVGAFAERPVDVLLDAWLVDAGLPPAPERRRRAQRRHRR</sequence>
<comment type="caution">
    <text evidence="2">The sequence shown here is derived from an EMBL/GenBank/DDBJ whole genome shotgun (WGS) entry which is preliminary data.</text>
</comment>
<feature type="compositionally biased region" description="Basic and acidic residues" evidence="1">
    <location>
        <begin position="14"/>
        <end position="28"/>
    </location>
</feature>
<dbReference type="AlphaFoldDB" id="A0A5M8QU04"/>
<organism evidence="2 3">
    <name type="scientific">Agrococcus sediminis</name>
    <dbReference type="NCBI Taxonomy" id="2599924"/>
    <lineage>
        <taxon>Bacteria</taxon>
        <taxon>Bacillati</taxon>
        <taxon>Actinomycetota</taxon>
        <taxon>Actinomycetes</taxon>
        <taxon>Micrococcales</taxon>
        <taxon>Microbacteriaceae</taxon>
        <taxon>Agrococcus</taxon>
    </lineage>
</organism>
<evidence type="ECO:0000256" key="1">
    <source>
        <dbReference type="SAM" id="MobiDB-lite"/>
    </source>
</evidence>
<dbReference type="OrthoDB" id="100605at2"/>
<dbReference type="EMBL" id="VOIR01000001">
    <property type="protein sequence ID" value="KAA6437943.1"/>
    <property type="molecule type" value="Genomic_DNA"/>
</dbReference>
<proteinExistence type="predicted"/>
<name>A0A5M8QU04_9MICO</name>
<protein>
    <submittedName>
        <fullName evidence="2">M1 family metallopeptidase</fullName>
    </submittedName>
</protein>
<feature type="region of interest" description="Disordered" evidence="1">
    <location>
        <begin position="176"/>
        <end position="195"/>
    </location>
</feature>
<dbReference type="Proteomes" id="UP000323221">
    <property type="component" value="Unassembled WGS sequence"/>
</dbReference>
<dbReference type="Gene3D" id="1.10.390.10">
    <property type="entry name" value="Neutral Protease Domain 2"/>
    <property type="match status" value="1"/>
</dbReference>
<keyword evidence="3" id="KW-1185">Reference proteome</keyword>
<gene>
    <name evidence="2" type="ORF">FQ330_00145</name>
</gene>
<dbReference type="RefSeq" id="WP_146354216.1">
    <property type="nucleotide sequence ID" value="NZ_VOIR01000001.1"/>
</dbReference>
<evidence type="ECO:0000313" key="3">
    <source>
        <dbReference type="Proteomes" id="UP000323221"/>
    </source>
</evidence>